<keyword evidence="3" id="KW-1185">Reference proteome</keyword>
<evidence type="ECO:0008006" key="4">
    <source>
        <dbReference type="Google" id="ProtNLM"/>
    </source>
</evidence>
<feature type="transmembrane region" description="Helical" evidence="1">
    <location>
        <begin position="6"/>
        <end position="22"/>
    </location>
</feature>
<evidence type="ECO:0000313" key="2">
    <source>
        <dbReference type="EMBL" id="TCZ78948.1"/>
    </source>
</evidence>
<gene>
    <name evidence="2" type="ORF">E0485_07770</name>
</gene>
<accession>A0A4R4EKX5</accession>
<feature type="transmembrane region" description="Helical" evidence="1">
    <location>
        <begin position="63"/>
        <end position="87"/>
    </location>
</feature>
<dbReference type="Pfam" id="PF07441">
    <property type="entry name" value="BofA"/>
    <property type="match status" value="1"/>
</dbReference>
<name>A0A4R4EKX5_9BACL</name>
<dbReference type="Proteomes" id="UP000295418">
    <property type="component" value="Unassembled WGS sequence"/>
</dbReference>
<dbReference type="OrthoDB" id="2664502at2"/>
<comment type="caution">
    <text evidence="2">The sequence shown here is derived from an EMBL/GenBank/DDBJ whole genome shotgun (WGS) entry which is preliminary data.</text>
</comment>
<sequence>MKMVMWGILLISSLGLIYQLFTNRSQIGRALSRFTIQIVIGAIVLLALNLFSDYTHFTLPINLVTLGVIGLLGLPGFALLGALKLVLI</sequence>
<evidence type="ECO:0000313" key="3">
    <source>
        <dbReference type="Proteomes" id="UP000295418"/>
    </source>
</evidence>
<dbReference type="EMBL" id="SKFG01000004">
    <property type="protein sequence ID" value="TCZ78948.1"/>
    <property type="molecule type" value="Genomic_DNA"/>
</dbReference>
<proteinExistence type="predicted"/>
<keyword evidence="1" id="KW-1133">Transmembrane helix</keyword>
<feature type="transmembrane region" description="Helical" evidence="1">
    <location>
        <begin position="34"/>
        <end position="51"/>
    </location>
</feature>
<evidence type="ECO:0000256" key="1">
    <source>
        <dbReference type="SAM" id="Phobius"/>
    </source>
</evidence>
<keyword evidence="1" id="KW-0812">Transmembrane</keyword>
<dbReference type="InterPro" id="IPR010001">
    <property type="entry name" value="BofA"/>
</dbReference>
<reference evidence="2 3" key="1">
    <citation type="submission" date="2019-03" db="EMBL/GenBank/DDBJ databases">
        <authorList>
            <person name="Kim M.K.M."/>
        </authorList>
    </citation>
    <scope>NUCLEOTIDE SEQUENCE [LARGE SCALE GENOMIC DNA]</scope>
    <source>
        <strain evidence="2 3">18JY21-1</strain>
    </source>
</reference>
<organism evidence="2 3">
    <name type="scientific">Paenibacillus albiflavus</name>
    <dbReference type="NCBI Taxonomy" id="2545760"/>
    <lineage>
        <taxon>Bacteria</taxon>
        <taxon>Bacillati</taxon>
        <taxon>Bacillota</taxon>
        <taxon>Bacilli</taxon>
        <taxon>Bacillales</taxon>
        <taxon>Paenibacillaceae</taxon>
        <taxon>Paenibacillus</taxon>
    </lineage>
</organism>
<keyword evidence="1" id="KW-0472">Membrane</keyword>
<dbReference type="AlphaFoldDB" id="A0A4R4EKX5"/>
<protein>
    <recommendedName>
        <fullName evidence="4">Pro-sigmaK processing inhibitor BofA</fullName>
    </recommendedName>
</protein>